<dbReference type="STRING" id="938405.SAMN02927895_00719"/>
<reference evidence="1 2" key="1">
    <citation type="submission" date="2016-10" db="EMBL/GenBank/DDBJ databases">
        <authorList>
            <person name="de Groot N.N."/>
        </authorList>
    </citation>
    <scope>NUCLEOTIDE SEQUENCE [LARGE SCALE GENOMIC DNA]</scope>
    <source>
        <strain evidence="1 2">CPCC 100156</strain>
    </source>
</reference>
<keyword evidence="2" id="KW-1185">Reference proteome</keyword>
<evidence type="ECO:0000313" key="2">
    <source>
        <dbReference type="Proteomes" id="UP000198925"/>
    </source>
</evidence>
<dbReference type="AlphaFoldDB" id="A0A1G6KIN5"/>
<dbReference type="EMBL" id="FMZX01000001">
    <property type="protein sequence ID" value="SDC30698.1"/>
    <property type="molecule type" value="Genomic_DNA"/>
</dbReference>
<name>A0A1G6KIN5_9PROT</name>
<gene>
    <name evidence="1" type="ORF">SAMN04487779_1001529</name>
</gene>
<accession>A0A1G6KIN5</accession>
<evidence type="ECO:0000313" key="1">
    <source>
        <dbReference type="EMBL" id="SDC30698.1"/>
    </source>
</evidence>
<dbReference type="OrthoDB" id="9182105at2"/>
<dbReference type="RefSeq" id="WP_090560819.1">
    <property type="nucleotide sequence ID" value="NZ_FMXZ01000001.1"/>
</dbReference>
<proteinExistence type="predicted"/>
<protein>
    <submittedName>
        <fullName evidence="1">Uncharacterized protein</fullName>
    </submittedName>
</protein>
<sequence length="138" mass="15904">MAGSDLRRFAAAEIVLTREDAYAVIRFFWNDVGVLPEAFTDADVNFAQGLLVEAVDATYAMGYVQIVFDTFFMKVPRDLNNLFGMLKKVAKASAKHWWRHATEKDLADPKIYETVRMTLARNFRLSWEIRKQTGELTY</sequence>
<organism evidence="1 2">
    <name type="scientific">Belnapia rosea</name>
    <dbReference type="NCBI Taxonomy" id="938405"/>
    <lineage>
        <taxon>Bacteria</taxon>
        <taxon>Pseudomonadati</taxon>
        <taxon>Pseudomonadota</taxon>
        <taxon>Alphaproteobacteria</taxon>
        <taxon>Acetobacterales</taxon>
        <taxon>Roseomonadaceae</taxon>
        <taxon>Belnapia</taxon>
    </lineage>
</organism>
<dbReference type="Proteomes" id="UP000198925">
    <property type="component" value="Unassembled WGS sequence"/>
</dbReference>